<dbReference type="Gene3D" id="3.40.1690.10">
    <property type="entry name" value="secretion proteins EscU"/>
    <property type="match status" value="1"/>
</dbReference>
<dbReference type="EMBL" id="JACSQA010000003">
    <property type="protein sequence ID" value="MBD8025788.1"/>
    <property type="molecule type" value="Genomic_DNA"/>
</dbReference>
<dbReference type="SUPFAM" id="SSF160544">
    <property type="entry name" value="EscU C-terminal domain-like"/>
    <property type="match status" value="1"/>
</dbReference>
<dbReference type="InterPro" id="IPR029025">
    <property type="entry name" value="T3SS_substrate_exporter_C"/>
</dbReference>
<dbReference type="RefSeq" id="WP_191706320.1">
    <property type="nucleotide sequence ID" value="NZ_JACSQA010000003.1"/>
</dbReference>
<sequence>MREKKFIRKEAIALSYNPEGKQSPKVIAKGKGKIADNILEKASFHNVPIYEDKNLVELLGNLDLNESIPEELYEAVAEVFAFIYRLDRNYQENNDKKLL</sequence>
<comment type="caution">
    <text evidence="1">The sequence shown here is derived from an EMBL/GenBank/DDBJ whole genome shotgun (WGS) entry which is preliminary data.</text>
</comment>
<organism evidence="1 2">
    <name type="scientific">Ureibacillus galli</name>
    <dbReference type="NCBI Taxonomy" id="2762222"/>
    <lineage>
        <taxon>Bacteria</taxon>
        <taxon>Bacillati</taxon>
        <taxon>Bacillota</taxon>
        <taxon>Bacilli</taxon>
        <taxon>Bacillales</taxon>
        <taxon>Caryophanaceae</taxon>
        <taxon>Ureibacillus</taxon>
    </lineage>
</organism>
<keyword evidence="2" id="KW-1185">Reference proteome</keyword>
<evidence type="ECO:0000313" key="2">
    <source>
        <dbReference type="Proteomes" id="UP000640930"/>
    </source>
</evidence>
<dbReference type="Proteomes" id="UP000640930">
    <property type="component" value="Unassembled WGS sequence"/>
</dbReference>
<dbReference type="PANTHER" id="PTHR30531:SF12">
    <property type="entry name" value="FLAGELLAR BIOSYNTHETIC PROTEIN FLHB"/>
    <property type="match status" value="1"/>
</dbReference>
<dbReference type="PANTHER" id="PTHR30531">
    <property type="entry name" value="FLAGELLAR BIOSYNTHETIC PROTEIN FLHB"/>
    <property type="match status" value="1"/>
</dbReference>
<reference evidence="1 2" key="1">
    <citation type="submission" date="2020-08" db="EMBL/GenBank/DDBJ databases">
        <title>A Genomic Blueprint of the Chicken Gut Microbiome.</title>
        <authorList>
            <person name="Gilroy R."/>
            <person name="Ravi A."/>
            <person name="Getino M."/>
            <person name="Pursley I."/>
            <person name="Horton D.L."/>
            <person name="Alikhan N.-F."/>
            <person name="Baker D."/>
            <person name="Gharbi K."/>
            <person name="Hall N."/>
            <person name="Watson M."/>
            <person name="Adriaenssens E.M."/>
            <person name="Foster-Nyarko E."/>
            <person name="Jarju S."/>
            <person name="Secka A."/>
            <person name="Antonio M."/>
            <person name="Oren A."/>
            <person name="Chaudhuri R."/>
            <person name="La Ragione R.M."/>
            <person name="Hildebrand F."/>
            <person name="Pallen M.J."/>
        </authorList>
    </citation>
    <scope>NUCLEOTIDE SEQUENCE [LARGE SCALE GENOMIC DNA]</scope>
    <source>
        <strain evidence="1 2">Re31</strain>
    </source>
</reference>
<accession>A0ABR8X900</accession>
<gene>
    <name evidence="1" type="ORF">H9636_03865</name>
</gene>
<name>A0ABR8X900_9BACL</name>
<dbReference type="InterPro" id="IPR006135">
    <property type="entry name" value="T3SS_substrate_exporter"/>
</dbReference>
<proteinExistence type="predicted"/>
<evidence type="ECO:0000313" key="1">
    <source>
        <dbReference type="EMBL" id="MBD8025788.1"/>
    </source>
</evidence>
<protein>
    <submittedName>
        <fullName evidence="1">EscU/YscU/HrcU family type III secretion system export apparatus switch protein</fullName>
    </submittedName>
</protein>
<dbReference type="Pfam" id="PF01312">
    <property type="entry name" value="Bac_export_2"/>
    <property type="match status" value="1"/>
</dbReference>